<reference evidence="3" key="1">
    <citation type="submission" date="2022-10" db="EMBL/GenBank/DDBJ databases">
        <title>Determination and structural analysis of whole genome sequence of Sarocladium strictum F4-1.</title>
        <authorList>
            <person name="Hu L."/>
            <person name="Jiang Y."/>
        </authorList>
    </citation>
    <scope>NUCLEOTIDE SEQUENCE</scope>
    <source>
        <strain evidence="3">F4-1</strain>
    </source>
</reference>
<evidence type="ECO:0000256" key="1">
    <source>
        <dbReference type="SAM" id="Coils"/>
    </source>
</evidence>
<dbReference type="AlphaFoldDB" id="A0AA39GQH7"/>
<accession>A0AA39GQH7</accession>
<sequence>MSELSSLFVSDSCDESSDDCGEAKVLHDAFLDRIEHHQSTVKMDFDLWLNQIITLLLNTSGQKEWAVDQFQKVVDIAARKHHSMPTYVKNALVNMNDENSDERDDPNRYELVFTERELKACAGLIDVPFAGSRKKSTRDRLYSLFRHKVLGKEPLKLETALRRRQAEKTKQRQEEEAKARDDAEKAKTSSTEKVLPSIETTPQGSKRLHESSDEEEFDSLDGYEVLGDDEIQTALGHDWLSREEDDILSAGNDDDVEIQNHRSAPKRPKIPVCFRQQTAHDRRKMQPKVSDAERIEKLRRENERLQKEVQKLRIRVEMHKRARATAEIAQQKAEQREAKVMEGVASERSRFNEREAKIRARARALEHDEQNLKSLNSQVTKDFW</sequence>
<comment type="caution">
    <text evidence="3">The sequence shown here is derived from an EMBL/GenBank/DDBJ whole genome shotgun (WGS) entry which is preliminary data.</text>
</comment>
<protein>
    <submittedName>
        <fullName evidence="3">Uncharacterized protein</fullName>
    </submittedName>
</protein>
<feature type="compositionally biased region" description="Polar residues" evidence="2">
    <location>
        <begin position="188"/>
        <end position="204"/>
    </location>
</feature>
<keyword evidence="4" id="KW-1185">Reference proteome</keyword>
<keyword evidence="1" id="KW-0175">Coiled coil</keyword>
<feature type="region of interest" description="Disordered" evidence="2">
    <location>
        <begin position="160"/>
        <end position="217"/>
    </location>
</feature>
<dbReference type="EMBL" id="JAPDFR010000001">
    <property type="protein sequence ID" value="KAK0391703.1"/>
    <property type="molecule type" value="Genomic_DNA"/>
</dbReference>
<evidence type="ECO:0000256" key="2">
    <source>
        <dbReference type="SAM" id="MobiDB-lite"/>
    </source>
</evidence>
<name>A0AA39GQH7_SARSR</name>
<organism evidence="3 4">
    <name type="scientific">Sarocladium strictum</name>
    <name type="common">Black bundle disease fungus</name>
    <name type="synonym">Acremonium strictum</name>
    <dbReference type="NCBI Taxonomy" id="5046"/>
    <lineage>
        <taxon>Eukaryota</taxon>
        <taxon>Fungi</taxon>
        <taxon>Dikarya</taxon>
        <taxon>Ascomycota</taxon>
        <taxon>Pezizomycotina</taxon>
        <taxon>Sordariomycetes</taxon>
        <taxon>Hypocreomycetidae</taxon>
        <taxon>Hypocreales</taxon>
        <taxon>Sarocladiaceae</taxon>
        <taxon>Sarocladium</taxon>
    </lineage>
</organism>
<proteinExistence type="predicted"/>
<feature type="coiled-coil region" evidence="1">
    <location>
        <begin position="288"/>
        <end position="339"/>
    </location>
</feature>
<evidence type="ECO:0000313" key="3">
    <source>
        <dbReference type="EMBL" id="KAK0391703.1"/>
    </source>
</evidence>
<feature type="compositionally biased region" description="Basic and acidic residues" evidence="2">
    <location>
        <begin position="160"/>
        <end position="187"/>
    </location>
</feature>
<evidence type="ECO:0000313" key="4">
    <source>
        <dbReference type="Proteomes" id="UP001175261"/>
    </source>
</evidence>
<dbReference type="Proteomes" id="UP001175261">
    <property type="component" value="Unassembled WGS sequence"/>
</dbReference>
<gene>
    <name evidence="3" type="ORF">NLU13_1202</name>
</gene>